<dbReference type="Gene3D" id="3.30.519.10">
    <property type="entry name" value="Guanine Nucleotide Dissociation Inhibitor, domain 2"/>
    <property type="match status" value="1"/>
</dbReference>
<evidence type="ECO:0000256" key="2">
    <source>
        <dbReference type="SAM" id="MobiDB-lite"/>
    </source>
</evidence>
<comment type="caution">
    <text evidence="3">The sequence shown here is derived from an EMBL/GenBank/DDBJ whole genome shotgun (WGS) entry which is preliminary data.</text>
</comment>
<dbReference type="EMBL" id="JASNQZ010000012">
    <property type="protein sequence ID" value="KAL0949116.1"/>
    <property type="molecule type" value="Genomic_DNA"/>
</dbReference>
<feature type="compositionally biased region" description="Polar residues" evidence="2">
    <location>
        <begin position="469"/>
        <end position="481"/>
    </location>
</feature>
<accession>A0ABR3J0N4</accession>
<dbReference type="Gene3D" id="3.50.50.60">
    <property type="entry name" value="FAD/NAD(P)-binding domain"/>
    <property type="match status" value="1"/>
</dbReference>
<name>A0ABR3J0N4_9AGAR</name>
<dbReference type="PANTHER" id="PTHR11787:SF4">
    <property type="entry name" value="CHM, RAB ESCORT PROTEIN 1"/>
    <property type="match status" value="1"/>
</dbReference>
<evidence type="ECO:0008006" key="5">
    <source>
        <dbReference type="Google" id="ProtNLM"/>
    </source>
</evidence>
<evidence type="ECO:0000313" key="4">
    <source>
        <dbReference type="Proteomes" id="UP001556367"/>
    </source>
</evidence>
<feature type="region of interest" description="Disordered" evidence="2">
    <location>
        <begin position="354"/>
        <end position="375"/>
    </location>
</feature>
<dbReference type="InterPro" id="IPR018203">
    <property type="entry name" value="GDP_dissociation_inhibitor"/>
</dbReference>
<organism evidence="3 4">
    <name type="scientific">Hohenbuehelia grisea</name>
    <dbReference type="NCBI Taxonomy" id="104357"/>
    <lineage>
        <taxon>Eukaryota</taxon>
        <taxon>Fungi</taxon>
        <taxon>Dikarya</taxon>
        <taxon>Basidiomycota</taxon>
        <taxon>Agaricomycotina</taxon>
        <taxon>Agaricomycetes</taxon>
        <taxon>Agaricomycetidae</taxon>
        <taxon>Agaricales</taxon>
        <taxon>Pleurotineae</taxon>
        <taxon>Pleurotaceae</taxon>
        <taxon>Hohenbuehelia</taxon>
    </lineage>
</organism>
<dbReference type="Proteomes" id="UP001556367">
    <property type="component" value="Unassembled WGS sequence"/>
</dbReference>
<dbReference type="Pfam" id="PF00996">
    <property type="entry name" value="GDI"/>
    <property type="match status" value="1"/>
</dbReference>
<proteinExistence type="inferred from homology"/>
<dbReference type="PANTHER" id="PTHR11787">
    <property type="entry name" value="RAB GDP-DISSOCIATION INHIBITOR"/>
    <property type="match status" value="1"/>
</dbReference>
<sequence>MDDSHFDVIILGTGLTESITAAALSKVGYKVAHIDTNPYYGSEDASLSLDELIAWADKHALNPISSDQIKYTSVSHSGTQLPFARQYSISLMPALIYSMGPLISSLVSSGVARYGGYRLLQRISIFREAGRLASVPGSKEDVFKDKEISLIDKRRLMRFLMFAAGEFEDKPELSGREDMPFHEFLQAAFSLNNEAQAIITYTLAYCITPSDSSKPALERVRRFLRSAGRYGPSSFLVGHYGGAGEIAQGFCRTAAVSGAVYILGRTIISLSPPSSADEVAPPEPPKSTAAFTVTLDDFPEPLTCDLVISSRKHLPESLSVQASYIPPHNVPHPNISVARCVAIIDRALTFSTSTQPSFVDGEESASPRPDDESPDAAMIVFPPSSVEGGSNSASATAILMGEGTMSTPAGKWILYLSLPLVGGQFTSDQSAESTLRPYLSAALSFGIDAEANPLQPLFTLFYYERHSSITPTSSPNASPESASDKNVLVTPPSDPLASEFFDAAATNAEATYRAASSFLKQRRPETASDEVAETDSFWPPVEQDAEDEDEWE</sequence>
<dbReference type="Gene3D" id="1.10.405.10">
    <property type="entry name" value="Guanine Nucleotide Dissociation Inhibitor, domain 1"/>
    <property type="match status" value="1"/>
</dbReference>
<reference evidence="4" key="1">
    <citation type="submission" date="2024-06" db="EMBL/GenBank/DDBJ databases">
        <title>Multi-omics analyses provide insights into the biosynthesis of the anticancer antibiotic pleurotin in Hohenbuehelia grisea.</title>
        <authorList>
            <person name="Weaver J.A."/>
            <person name="Alberti F."/>
        </authorList>
    </citation>
    <scope>NUCLEOTIDE SEQUENCE [LARGE SCALE GENOMIC DNA]</scope>
    <source>
        <strain evidence="4">T-177</strain>
    </source>
</reference>
<feature type="region of interest" description="Disordered" evidence="2">
    <location>
        <begin position="516"/>
        <end position="552"/>
    </location>
</feature>
<gene>
    <name evidence="3" type="ORF">HGRIS_009203</name>
</gene>
<dbReference type="SUPFAM" id="SSF51905">
    <property type="entry name" value="FAD/NAD(P)-binding domain"/>
    <property type="match status" value="1"/>
</dbReference>
<dbReference type="InterPro" id="IPR036188">
    <property type="entry name" value="FAD/NAD-bd_sf"/>
</dbReference>
<dbReference type="PRINTS" id="PR00891">
    <property type="entry name" value="RABGDIREP"/>
</dbReference>
<keyword evidence="4" id="KW-1185">Reference proteome</keyword>
<evidence type="ECO:0000313" key="3">
    <source>
        <dbReference type="EMBL" id="KAL0949116.1"/>
    </source>
</evidence>
<feature type="compositionally biased region" description="Acidic residues" evidence="2">
    <location>
        <begin position="543"/>
        <end position="552"/>
    </location>
</feature>
<feature type="region of interest" description="Disordered" evidence="2">
    <location>
        <begin position="469"/>
        <end position="489"/>
    </location>
</feature>
<comment type="similarity">
    <text evidence="1">Belongs to the Rab GDI family.</text>
</comment>
<evidence type="ECO:0000256" key="1">
    <source>
        <dbReference type="ARBA" id="ARBA00005593"/>
    </source>
</evidence>
<protein>
    <recommendedName>
        <fullName evidence="5">Rab proteins geranylgeranyltransferase component A</fullName>
    </recommendedName>
</protein>